<dbReference type="InterPro" id="IPR036875">
    <property type="entry name" value="Znf_CCHC_sf"/>
</dbReference>
<feature type="domain" description="CCHC-type" evidence="3">
    <location>
        <begin position="83"/>
        <end position="97"/>
    </location>
</feature>
<dbReference type="EMBL" id="JASCZI010092366">
    <property type="protein sequence ID" value="MED6152284.1"/>
    <property type="molecule type" value="Genomic_DNA"/>
</dbReference>
<sequence length="135" mass="14668">MAVARNARSNMPPRNFGRRLAPQDRNFKGHNQPFRNFSQGGGSQNCLNAGGNGGNLSGNSGWQCLRCKGYHGHEPCRAGGITCYNCGKPGHIARDCRVAPHRSGESSQRQPLAGRVYALTVDEAVFSKEPTQEKK</sequence>
<proteinExistence type="predicted"/>
<keyword evidence="1" id="KW-0479">Metal-binding</keyword>
<comment type="caution">
    <text evidence="4">The sequence shown here is derived from an EMBL/GenBank/DDBJ whole genome shotgun (WGS) entry which is preliminary data.</text>
</comment>
<organism evidence="4 5">
    <name type="scientific">Stylosanthes scabra</name>
    <dbReference type="NCBI Taxonomy" id="79078"/>
    <lineage>
        <taxon>Eukaryota</taxon>
        <taxon>Viridiplantae</taxon>
        <taxon>Streptophyta</taxon>
        <taxon>Embryophyta</taxon>
        <taxon>Tracheophyta</taxon>
        <taxon>Spermatophyta</taxon>
        <taxon>Magnoliopsida</taxon>
        <taxon>eudicotyledons</taxon>
        <taxon>Gunneridae</taxon>
        <taxon>Pentapetalae</taxon>
        <taxon>rosids</taxon>
        <taxon>fabids</taxon>
        <taxon>Fabales</taxon>
        <taxon>Fabaceae</taxon>
        <taxon>Papilionoideae</taxon>
        <taxon>50 kb inversion clade</taxon>
        <taxon>dalbergioids sensu lato</taxon>
        <taxon>Dalbergieae</taxon>
        <taxon>Pterocarpus clade</taxon>
        <taxon>Stylosanthes</taxon>
    </lineage>
</organism>
<dbReference type="SMART" id="SM00343">
    <property type="entry name" value="ZnF_C2HC"/>
    <property type="match status" value="1"/>
</dbReference>
<evidence type="ECO:0000313" key="4">
    <source>
        <dbReference type="EMBL" id="MED6152284.1"/>
    </source>
</evidence>
<feature type="region of interest" description="Disordered" evidence="2">
    <location>
        <begin position="1"/>
        <end position="52"/>
    </location>
</feature>
<accession>A0ABU6TUV6</accession>
<keyword evidence="5" id="KW-1185">Reference proteome</keyword>
<evidence type="ECO:0000259" key="3">
    <source>
        <dbReference type="PROSITE" id="PS50158"/>
    </source>
</evidence>
<evidence type="ECO:0000256" key="2">
    <source>
        <dbReference type="SAM" id="MobiDB-lite"/>
    </source>
</evidence>
<keyword evidence="1" id="KW-0863">Zinc-finger</keyword>
<keyword evidence="1" id="KW-0862">Zinc</keyword>
<evidence type="ECO:0000313" key="5">
    <source>
        <dbReference type="Proteomes" id="UP001341840"/>
    </source>
</evidence>
<dbReference type="InterPro" id="IPR001878">
    <property type="entry name" value="Znf_CCHC"/>
</dbReference>
<dbReference type="SUPFAM" id="SSF57756">
    <property type="entry name" value="Retrovirus zinc finger-like domains"/>
    <property type="match status" value="1"/>
</dbReference>
<dbReference type="Pfam" id="PF00098">
    <property type="entry name" value="zf-CCHC"/>
    <property type="match status" value="1"/>
</dbReference>
<dbReference type="Gene3D" id="4.10.60.10">
    <property type="entry name" value="Zinc finger, CCHC-type"/>
    <property type="match status" value="1"/>
</dbReference>
<gene>
    <name evidence="4" type="ORF">PIB30_090419</name>
</gene>
<reference evidence="4 5" key="1">
    <citation type="journal article" date="2023" name="Plants (Basel)">
        <title>Bridging the Gap: Combining Genomics and Transcriptomics Approaches to Understand Stylosanthes scabra, an Orphan Legume from the Brazilian Caatinga.</title>
        <authorList>
            <person name="Ferreira-Neto J.R.C."/>
            <person name="da Silva M.D."/>
            <person name="Binneck E."/>
            <person name="de Melo N.F."/>
            <person name="da Silva R.H."/>
            <person name="de Melo A.L.T.M."/>
            <person name="Pandolfi V."/>
            <person name="Bustamante F.O."/>
            <person name="Brasileiro-Vidal A.C."/>
            <person name="Benko-Iseppon A.M."/>
        </authorList>
    </citation>
    <scope>NUCLEOTIDE SEQUENCE [LARGE SCALE GENOMIC DNA]</scope>
    <source>
        <tissue evidence="4">Leaves</tissue>
    </source>
</reference>
<protein>
    <recommendedName>
        <fullName evidence="3">CCHC-type domain-containing protein</fullName>
    </recommendedName>
</protein>
<dbReference type="Proteomes" id="UP001341840">
    <property type="component" value="Unassembled WGS sequence"/>
</dbReference>
<evidence type="ECO:0000256" key="1">
    <source>
        <dbReference type="PROSITE-ProRule" id="PRU00047"/>
    </source>
</evidence>
<dbReference type="PROSITE" id="PS50158">
    <property type="entry name" value="ZF_CCHC"/>
    <property type="match status" value="1"/>
</dbReference>
<name>A0ABU6TUV6_9FABA</name>